<dbReference type="EMBL" id="VFOP01000001">
    <property type="protein sequence ID" value="TQL49500.1"/>
    <property type="molecule type" value="Genomic_DNA"/>
</dbReference>
<evidence type="ECO:0000313" key="2">
    <source>
        <dbReference type="EMBL" id="TQL49500.1"/>
    </source>
</evidence>
<protein>
    <recommendedName>
        <fullName evidence="4">Glycosyltransferase RgtA/B/C/D-like domain-containing protein</fullName>
    </recommendedName>
</protein>
<comment type="caution">
    <text evidence="2">The sequence shown here is derived from an EMBL/GenBank/DDBJ whole genome shotgun (WGS) entry which is preliminary data.</text>
</comment>
<feature type="transmembrane region" description="Helical" evidence="1">
    <location>
        <begin position="233"/>
        <end position="253"/>
    </location>
</feature>
<feature type="transmembrane region" description="Helical" evidence="1">
    <location>
        <begin position="104"/>
        <end position="122"/>
    </location>
</feature>
<name>A0A542YN32_9MICO</name>
<dbReference type="AlphaFoldDB" id="A0A542YN32"/>
<reference evidence="2 3" key="1">
    <citation type="submission" date="2019-06" db="EMBL/GenBank/DDBJ databases">
        <title>Sequencing the genomes of 1000 actinobacteria strains.</title>
        <authorList>
            <person name="Klenk H.-P."/>
        </authorList>
    </citation>
    <scope>NUCLEOTIDE SEQUENCE [LARGE SCALE GENOMIC DNA]</scope>
    <source>
        <strain evidence="2 3">DSM 12335</strain>
    </source>
</reference>
<accession>A0A542YN32</accession>
<evidence type="ECO:0008006" key="4">
    <source>
        <dbReference type="Google" id="ProtNLM"/>
    </source>
</evidence>
<sequence length="520" mass="54184">MLTGPWDGVFLHRDFVTVPDPVWNDAVWGRGAGAPRSVPFDAVVAALSTVLPSGLVARGLMVAPLLLAGCGAAVLVRRHGAVASSTAAALAVLNPYVAERLLLGQAPTLLGYAVIPWVVLAARAGGPLRRRLMLVLAAAVPAALTPVGSLMAGGTALLAARGWRERLLLPLPVLALSTPWILAGLRDPGAGAVGAGADAFAVRSDGIGGTVGAVLTLGGVWAPGAWLESRSGTWVVLVEVLLVLAALLTWWFGRGRHRGIALAGTAYLVGVGTVLALAGPLLPLWRMLQSVPGVALLRDTHRLLAWPALAVAVLVAAGVSRLVRNTSPKRSVAAGAAVLTVATAVLTVPDLPGRMAREAAPVALPAEWDTVVDLVNQDAEPGERSLLLPWQPFRTTAWAGPTTFLDPLPRALETETLHARNLQVRRDGQTFHVGGEDPPYASQLAQEQIDTAVLRGLGVRWVLAWRGSPGVIPELTVPGPDETLLALDPVHLGPDWVVWDLDDLLDSASGQPRPGAGASR</sequence>
<feature type="transmembrane region" description="Helical" evidence="1">
    <location>
        <begin position="55"/>
        <end position="76"/>
    </location>
</feature>
<feature type="transmembrane region" description="Helical" evidence="1">
    <location>
        <begin position="303"/>
        <end position="323"/>
    </location>
</feature>
<keyword evidence="1" id="KW-1133">Transmembrane helix</keyword>
<dbReference type="Proteomes" id="UP000319516">
    <property type="component" value="Unassembled WGS sequence"/>
</dbReference>
<keyword evidence="1" id="KW-0472">Membrane</keyword>
<proteinExistence type="predicted"/>
<keyword evidence="1" id="KW-0812">Transmembrane</keyword>
<organism evidence="2 3">
    <name type="scientific">Ornithinicoccus hortensis</name>
    <dbReference type="NCBI Taxonomy" id="82346"/>
    <lineage>
        <taxon>Bacteria</taxon>
        <taxon>Bacillati</taxon>
        <taxon>Actinomycetota</taxon>
        <taxon>Actinomycetes</taxon>
        <taxon>Micrococcales</taxon>
        <taxon>Intrasporangiaceae</taxon>
        <taxon>Ornithinicoccus</taxon>
    </lineage>
</organism>
<feature type="transmembrane region" description="Helical" evidence="1">
    <location>
        <begin position="167"/>
        <end position="185"/>
    </location>
</feature>
<evidence type="ECO:0000256" key="1">
    <source>
        <dbReference type="SAM" id="Phobius"/>
    </source>
</evidence>
<feature type="transmembrane region" description="Helical" evidence="1">
    <location>
        <begin position="134"/>
        <end position="161"/>
    </location>
</feature>
<gene>
    <name evidence="2" type="ORF">FB467_0573</name>
</gene>
<feature type="transmembrane region" description="Helical" evidence="1">
    <location>
        <begin position="260"/>
        <end position="283"/>
    </location>
</feature>
<keyword evidence="3" id="KW-1185">Reference proteome</keyword>
<evidence type="ECO:0000313" key="3">
    <source>
        <dbReference type="Proteomes" id="UP000319516"/>
    </source>
</evidence>